<dbReference type="SUPFAM" id="SSF51735">
    <property type="entry name" value="NAD(P)-binding Rossmann-fold domains"/>
    <property type="match status" value="1"/>
</dbReference>
<reference evidence="6 7" key="1">
    <citation type="journal article" date="2011" name="Science">
        <title>The Selaginella genome identifies genetic changes associated with the evolution of vascular plants.</title>
        <authorList>
            <person name="Banks J.A."/>
            <person name="Nishiyama T."/>
            <person name="Hasebe M."/>
            <person name="Bowman J.L."/>
            <person name="Gribskov M."/>
            <person name="dePamphilis C."/>
            <person name="Albert V.A."/>
            <person name="Aono N."/>
            <person name="Aoyama T."/>
            <person name="Ambrose B.A."/>
            <person name="Ashton N.W."/>
            <person name="Axtell M.J."/>
            <person name="Barker E."/>
            <person name="Barker M.S."/>
            <person name="Bennetzen J.L."/>
            <person name="Bonawitz N.D."/>
            <person name="Chapple C."/>
            <person name="Cheng C."/>
            <person name="Correa L.G."/>
            <person name="Dacre M."/>
            <person name="DeBarry J."/>
            <person name="Dreyer I."/>
            <person name="Elias M."/>
            <person name="Engstrom E.M."/>
            <person name="Estelle M."/>
            <person name="Feng L."/>
            <person name="Finet C."/>
            <person name="Floyd S.K."/>
            <person name="Frommer W.B."/>
            <person name="Fujita T."/>
            <person name="Gramzow L."/>
            <person name="Gutensohn M."/>
            <person name="Harholt J."/>
            <person name="Hattori M."/>
            <person name="Heyl A."/>
            <person name="Hirai T."/>
            <person name="Hiwatashi Y."/>
            <person name="Ishikawa M."/>
            <person name="Iwata M."/>
            <person name="Karol K.G."/>
            <person name="Koehler B."/>
            <person name="Kolukisaoglu U."/>
            <person name="Kubo M."/>
            <person name="Kurata T."/>
            <person name="Lalonde S."/>
            <person name="Li K."/>
            <person name="Li Y."/>
            <person name="Litt A."/>
            <person name="Lyons E."/>
            <person name="Manning G."/>
            <person name="Maruyama T."/>
            <person name="Michael T.P."/>
            <person name="Mikami K."/>
            <person name="Miyazaki S."/>
            <person name="Morinaga S."/>
            <person name="Murata T."/>
            <person name="Mueller-Roeber B."/>
            <person name="Nelson D.R."/>
            <person name="Obara M."/>
            <person name="Oguri Y."/>
            <person name="Olmstead R.G."/>
            <person name="Onodera N."/>
            <person name="Petersen B.L."/>
            <person name="Pils B."/>
            <person name="Prigge M."/>
            <person name="Rensing S.A."/>
            <person name="Riano-Pachon D.M."/>
            <person name="Roberts A.W."/>
            <person name="Sato Y."/>
            <person name="Scheller H.V."/>
            <person name="Schulz B."/>
            <person name="Schulz C."/>
            <person name="Shakirov E.V."/>
            <person name="Shibagaki N."/>
            <person name="Shinohara N."/>
            <person name="Shippen D.E."/>
            <person name="Soerensen I."/>
            <person name="Sotooka R."/>
            <person name="Sugimoto N."/>
            <person name="Sugita M."/>
            <person name="Sumikawa N."/>
            <person name="Tanurdzic M."/>
            <person name="Theissen G."/>
            <person name="Ulvskov P."/>
            <person name="Wakazuki S."/>
            <person name="Weng J.K."/>
            <person name="Willats W.W."/>
            <person name="Wipf D."/>
            <person name="Wolf P.G."/>
            <person name="Yang L."/>
            <person name="Zimmer A.D."/>
            <person name="Zhu Q."/>
            <person name="Mitros T."/>
            <person name="Hellsten U."/>
            <person name="Loque D."/>
            <person name="Otillar R."/>
            <person name="Salamov A."/>
            <person name="Schmutz J."/>
            <person name="Shapiro H."/>
            <person name="Lindquist E."/>
            <person name="Lucas S."/>
            <person name="Rokhsar D."/>
            <person name="Grigoriev I.V."/>
        </authorList>
    </citation>
    <scope>NUCLEOTIDE SEQUENCE [LARGE SCALE GENOMIC DNA]</scope>
</reference>
<evidence type="ECO:0000313" key="6">
    <source>
        <dbReference type="EMBL" id="EFJ26617.1"/>
    </source>
</evidence>
<dbReference type="Proteomes" id="UP000001514">
    <property type="component" value="Unassembled WGS sequence"/>
</dbReference>
<evidence type="ECO:0000256" key="4">
    <source>
        <dbReference type="ARBA" id="ARBA00023027"/>
    </source>
</evidence>
<dbReference type="AlphaFoldDB" id="D8RMY3"/>
<gene>
    <name evidence="6" type="ORF">SELMODRAFT_97115</name>
</gene>
<dbReference type="EMBL" id="GL377584">
    <property type="protein sequence ID" value="EFJ26617.1"/>
    <property type="molecule type" value="Genomic_DNA"/>
</dbReference>
<dbReference type="InterPro" id="IPR036291">
    <property type="entry name" value="NAD(P)-bd_dom_sf"/>
</dbReference>
<dbReference type="eggNOG" id="KOG0022">
    <property type="taxonomic scope" value="Eukaryota"/>
</dbReference>
<evidence type="ECO:0000313" key="7">
    <source>
        <dbReference type="Proteomes" id="UP000001514"/>
    </source>
</evidence>
<keyword evidence="3" id="KW-0862">Zinc</keyword>
<organism evidence="7">
    <name type="scientific">Selaginella moellendorffii</name>
    <name type="common">Spikemoss</name>
    <dbReference type="NCBI Taxonomy" id="88036"/>
    <lineage>
        <taxon>Eukaryota</taxon>
        <taxon>Viridiplantae</taxon>
        <taxon>Streptophyta</taxon>
        <taxon>Embryophyta</taxon>
        <taxon>Tracheophyta</taxon>
        <taxon>Lycopodiopsida</taxon>
        <taxon>Selaginellales</taxon>
        <taxon>Selaginellaceae</taxon>
        <taxon>Selaginella</taxon>
    </lineage>
</organism>
<dbReference type="Gene3D" id="3.40.50.720">
    <property type="entry name" value="NAD(P)-binding Rossmann-like Domain"/>
    <property type="match status" value="1"/>
</dbReference>
<dbReference type="Gramene" id="EFJ26617">
    <property type="protein sequence ID" value="EFJ26617"/>
    <property type="gene ID" value="SELMODRAFT_97115"/>
</dbReference>
<dbReference type="STRING" id="88036.D8RMY3"/>
<comment type="cofactor">
    <cofactor evidence="1">
        <name>Zn(2+)</name>
        <dbReference type="ChEBI" id="CHEBI:29105"/>
    </cofactor>
</comment>
<dbReference type="Pfam" id="PF00107">
    <property type="entry name" value="ADH_zinc_N"/>
    <property type="match status" value="1"/>
</dbReference>
<keyword evidence="7" id="KW-1185">Reference proteome</keyword>
<dbReference type="GO" id="GO:0046872">
    <property type="term" value="F:metal ion binding"/>
    <property type="evidence" value="ECO:0007669"/>
    <property type="project" value="UniProtKB-KW"/>
</dbReference>
<dbReference type="InterPro" id="IPR013149">
    <property type="entry name" value="ADH-like_C"/>
</dbReference>
<name>D8RMY3_SELML</name>
<dbReference type="Gene3D" id="3.90.180.10">
    <property type="entry name" value="Medium-chain alcohol dehydrogenases, catalytic domain"/>
    <property type="match status" value="1"/>
</dbReference>
<feature type="domain" description="Alcohol dehydrogenase-like C-terminal" evidence="5">
    <location>
        <begin position="5"/>
        <end position="132"/>
    </location>
</feature>
<evidence type="ECO:0000259" key="5">
    <source>
        <dbReference type="Pfam" id="PF00107"/>
    </source>
</evidence>
<dbReference type="KEGG" id="smo:SELMODRAFT_97115"/>
<evidence type="ECO:0000256" key="2">
    <source>
        <dbReference type="ARBA" id="ARBA00022723"/>
    </source>
</evidence>
<feature type="non-terminal residue" evidence="6">
    <location>
        <position position="1"/>
    </location>
</feature>
<dbReference type="PANTHER" id="PTHR43880">
    <property type="entry name" value="ALCOHOL DEHYDROGENASE"/>
    <property type="match status" value="1"/>
</dbReference>
<dbReference type="InParanoid" id="D8RMY3"/>
<dbReference type="FunFam" id="3.40.50.720:FF:000003">
    <property type="entry name" value="S-(hydroxymethyl)glutathione dehydrogenase"/>
    <property type="match status" value="1"/>
</dbReference>
<evidence type="ECO:0000256" key="1">
    <source>
        <dbReference type="ARBA" id="ARBA00001947"/>
    </source>
</evidence>
<accession>D8RMY3</accession>
<protein>
    <recommendedName>
        <fullName evidence="5">Alcohol dehydrogenase-like C-terminal domain-containing protein</fullName>
    </recommendedName>
</protein>
<proteinExistence type="predicted"/>
<keyword evidence="4" id="KW-0520">NAD</keyword>
<dbReference type="HOGENOM" id="CLU_1840329_0_0_1"/>
<dbReference type="OMA" id="FECCHID"/>
<dbReference type="PANTHER" id="PTHR43880:SF12">
    <property type="entry name" value="ALCOHOL DEHYDROGENASE CLASS-3"/>
    <property type="match status" value="1"/>
</dbReference>
<keyword evidence="2" id="KW-0479">Metal-binding</keyword>
<sequence length="140" mass="15306">VSMEIAQAAKLSGASRLIRVNINSEKFRARLFGITDFLNPRDHDKIHEFFVIVELSQGGVNYSFECIGSVALMQVAFQSTHTSVNPPITIVAGVPSGPGTIDTDPVKLLFSHALKGTILGGYKPSQLHELVEKYIRKVLV</sequence>
<evidence type="ECO:0000256" key="3">
    <source>
        <dbReference type="ARBA" id="ARBA00022833"/>
    </source>
</evidence>